<reference evidence="13" key="2">
    <citation type="submission" date="2025-08" db="UniProtKB">
        <authorList>
            <consortium name="Ensembl"/>
        </authorList>
    </citation>
    <scope>IDENTIFICATION</scope>
</reference>
<dbReference type="InterPro" id="IPR000406">
    <property type="entry name" value="Rho_GDI"/>
</dbReference>
<evidence type="ECO:0000313" key="14">
    <source>
        <dbReference type="Proteomes" id="UP000005226"/>
    </source>
</evidence>
<evidence type="ECO:0000256" key="3">
    <source>
        <dbReference type="ARBA" id="ARBA00022468"/>
    </source>
</evidence>
<evidence type="ECO:0000256" key="12">
    <source>
        <dbReference type="SAM" id="MobiDB-lite"/>
    </source>
</evidence>
<feature type="compositionally biased region" description="Basic and acidic residues" evidence="12">
    <location>
        <begin position="33"/>
        <end position="45"/>
    </location>
</feature>
<dbReference type="Pfam" id="PF02115">
    <property type="entry name" value="Rho_GDI"/>
    <property type="match status" value="2"/>
</dbReference>
<dbReference type="PANTHER" id="PTHR10980:SF9">
    <property type="entry name" value="RHO GDP-DISSOCIATION INHIBITOR 1"/>
    <property type="match status" value="1"/>
</dbReference>
<name>A0A674NPD4_TAKRU</name>
<accession>A0A674NPD4</accession>
<protein>
    <recommendedName>
        <fullName evidence="9">Rho GDP-dissociation inhibitor 1</fullName>
    </recommendedName>
    <alternativeName>
        <fullName evidence="10">Rho-GDI alpha</fullName>
    </alternativeName>
</protein>
<keyword evidence="3" id="KW-0343">GTPase activation</keyword>
<dbReference type="GO" id="GO:0005094">
    <property type="term" value="F:Rho GDP-dissociation inhibitor activity"/>
    <property type="evidence" value="ECO:0007669"/>
    <property type="project" value="InterPro"/>
</dbReference>
<evidence type="ECO:0000256" key="10">
    <source>
        <dbReference type="ARBA" id="ARBA00041559"/>
    </source>
</evidence>
<gene>
    <name evidence="13" type="primary">LOC101075986</name>
    <name evidence="13" type="synonym">ARHGDIA</name>
</gene>
<comment type="similarity">
    <text evidence="2">Belongs to the Rho GDI family.</text>
</comment>
<keyword evidence="7" id="KW-0007">Acetylation</keyword>
<keyword evidence="4" id="KW-0963">Cytoplasm</keyword>
<dbReference type="GO" id="GO:0007399">
    <property type="term" value="P:nervous system development"/>
    <property type="evidence" value="ECO:0007669"/>
    <property type="project" value="UniProtKB-ARBA"/>
</dbReference>
<sequence length="265" mass="29443">MAEDEVTPEQLAAIAAENEEPEPVNYKPPAQKSVKEIQDLDKDDESLRKYKETLLGPGVTSADPTIPNVQVTGMSLVCEGSPKPLILDLKVRQARAVTLVAPALGGLPDPLRHISSADQEESMKTACTQCPVVPAVVSRMTSFSSVHLSVTNGDLEALKKQAFVLKEGVEYKIKISFKVNREIVSGLKYVQQTYRKGLRIDKTDYMVGSYGPRDAEYDFLTSLEEAPTGLLARGQYNIKSKFTDDDKHDLLSWEWNLNIKKDWTD</sequence>
<reference evidence="13 14" key="1">
    <citation type="journal article" date="2011" name="Genome Biol. Evol.">
        <title>Integration of the genetic map and genome assembly of fugu facilitates insights into distinct features of genome evolution in teleosts and mammals.</title>
        <authorList>
            <person name="Kai W."/>
            <person name="Kikuchi K."/>
            <person name="Tohari S."/>
            <person name="Chew A.K."/>
            <person name="Tay A."/>
            <person name="Fujiwara A."/>
            <person name="Hosoya S."/>
            <person name="Suetake H."/>
            <person name="Naruse K."/>
            <person name="Brenner S."/>
            <person name="Suzuki Y."/>
            <person name="Venkatesh B."/>
        </authorList>
    </citation>
    <scope>NUCLEOTIDE SEQUENCE [LARGE SCALE GENOMIC DNA]</scope>
</reference>
<dbReference type="GO" id="GO:0005096">
    <property type="term" value="F:GTPase activator activity"/>
    <property type="evidence" value="ECO:0007669"/>
    <property type="project" value="UniProtKB-KW"/>
</dbReference>
<keyword evidence="5" id="KW-1017">Isopeptide bond</keyword>
<dbReference type="GO" id="GO:0005829">
    <property type="term" value="C:cytosol"/>
    <property type="evidence" value="ECO:0007669"/>
    <property type="project" value="TreeGrafter"/>
</dbReference>
<dbReference type="Ensembl" id="ENSTRUT00000085362.1">
    <property type="protein sequence ID" value="ENSTRUP00000075233.1"/>
    <property type="gene ID" value="ENSTRUG00000032502.1"/>
</dbReference>
<dbReference type="Gene3D" id="2.70.50.30">
    <property type="entry name" value="Coagulation Factor XIII, subunit A, domain 1"/>
    <property type="match status" value="1"/>
</dbReference>
<dbReference type="GO" id="GO:0016020">
    <property type="term" value="C:membrane"/>
    <property type="evidence" value="ECO:0007669"/>
    <property type="project" value="TreeGrafter"/>
</dbReference>
<dbReference type="InParanoid" id="A0A674NPD4"/>
<dbReference type="GO" id="GO:0007266">
    <property type="term" value="P:Rho protein signal transduction"/>
    <property type="evidence" value="ECO:0007669"/>
    <property type="project" value="InterPro"/>
</dbReference>
<keyword evidence="6" id="KW-0832">Ubl conjugation</keyword>
<dbReference type="PRINTS" id="PR00492">
    <property type="entry name" value="RHOGDI"/>
</dbReference>
<comment type="subunit">
    <text evidence="11">Monomer. Interacts with FER. Interacts with PLXNB3. Forms a heterodimer with RAC1. Interacts with RHOA, the affinity is increased by three orders of magnitude when RHOA is prenylated. Interacts with PSMD10; the interaction increases ARHGDIA association with RHOA, leading to ARHGDIA-mediated inactivation of RHOA and ROCK and prolonged AKT activation. Interacts with KANK2; the interaction is direct and may regulate the interaction of ARHGDIA with RHOA, RAC1 and CDC42. Interacts with RHOC. Interacts with CDC42. Interacts with NGFR (via death domain); NGFR binding decreases the affinity for RHOA.</text>
</comment>
<dbReference type="Proteomes" id="UP000005226">
    <property type="component" value="Chromosome 17"/>
</dbReference>
<dbReference type="InterPro" id="IPR024792">
    <property type="entry name" value="RhoGDI_dom_sf"/>
</dbReference>
<evidence type="ECO:0000256" key="2">
    <source>
        <dbReference type="ARBA" id="ARBA00009758"/>
    </source>
</evidence>
<evidence type="ECO:0000256" key="9">
    <source>
        <dbReference type="ARBA" id="ARBA00040620"/>
    </source>
</evidence>
<evidence type="ECO:0000256" key="11">
    <source>
        <dbReference type="ARBA" id="ARBA00046570"/>
    </source>
</evidence>
<dbReference type="AlphaFoldDB" id="A0A674NPD4"/>
<comment type="subcellular location">
    <subcellularLocation>
        <location evidence="1">Cytoplasm</location>
    </subcellularLocation>
</comment>
<evidence type="ECO:0000313" key="13">
    <source>
        <dbReference type="Ensembl" id="ENSTRUP00000075233.1"/>
    </source>
</evidence>
<evidence type="ECO:0000256" key="4">
    <source>
        <dbReference type="ARBA" id="ARBA00022490"/>
    </source>
</evidence>
<evidence type="ECO:0000256" key="6">
    <source>
        <dbReference type="ARBA" id="ARBA00022843"/>
    </source>
</evidence>
<evidence type="ECO:0000256" key="5">
    <source>
        <dbReference type="ARBA" id="ARBA00022499"/>
    </source>
</evidence>
<evidence type="ECO:0000256" key="1">
    <source>
        <dbReference type="ARBA" id="ARBA00004496"/>
    </source>
</evidence>
<dbReference type="FunFam" id="2.70.50.30:FF:000003">
    <property type="entry name" value="Rho GDP-dissociation inhibitor 1"/>
    <property type="match status" value="1"/>
</dbReference>
<reference evidence="13" key="3">
    <citation type="submission" date="2025-09" db="UniProtKB">
        <authorList>
            <consortium name="Ensembl"/>
        </authorList>
    </citation>
    <scope>IDENTIFICATION</scope>
</reference>
<dbReference type="FunFam" id="2.70.50.30:FF:000004">
    <property type="entry name" value="Rho GDP-dissociation inhibitor 1"/>
    <property type="match status" value="1"/>
</dbReference>
<keyword evidence="14" id="KW-1185">Reference proteome</keyword>
<dbReference type="InterPro" id="IPR014756">
    <property type="entry name" value="Ig_E-set"/>
</dbReference>
<feature type="region of interest" description="Disordered" evidence="12">
    <location>
        <begin position="1"/>
        <end position="45"/>
    </location>
</feature>
<proteinExistence type="inferred from homology"/>
<dbReference type="PANTHER" id="PTHR10980">
    <property type="entry name" value="RHO GDP-DISSOCIATION INHIBITOR"/>
    <property type="match status" value="1"/>
</dbReference>
<evidence type="ECO:0000256" key="8">
    <source>
        <dbReference type="ARBA" id="ARBA00037489"/>
    </source>
</evidence>
<organism evidence="13 14">
    <name type="scientific">Takifugu rubripes</name>
    <name type="common">Japanese pufferfish</name>
    <name type="synonym">Fugu rubripes</name>
    <dbReference type="NCBI Taxonomy" id="31033"/>
    <lineage>
        <taxon>Eukaryota</taxon>
        <taxon>Metazoa</taxon>
        <taxon>Chordata</taxon>
        <taxon>Craniata</taxon>
        <taxon>Vertebrata</taxon>
        <taxon>Euteleostomi</taxon>
        <taxon>Actinopterygii</taxon>
        <taxon>Neopterygii</taxon>
        <taxon>Teleostei</taxon>
        <taxon>Neoteleostei</taxon>
        <taxon>Acanthomorphata</taxon>
        <taxon>Eupercaria</taxon>
        <taxon>Tetraodontiformes</taxon>
        <taxon>Tetradontoidea</taxon>
        <taxon>Tetraodontidae</taxon>
        <taxon>Takifugu</taxon>
    </lineage>
</organism>
<dbReference type="GeneTree" id="ENSGT00390000006233"/>
<evidence type="ECO:0000256" key="7">
    <source>
        <dbReference type="ARBA" id="ARBA00022990"/>
    </source>
</evidence>
<dbReference type="SUPFAM" id="SSF81296">
    <property type="entry name" value="E set domains"/>
    <property type="match status" value="2"/>
</dbReference>
<comment type="function">
    <text evidence="8">Controls Rho proteins homeostasis. Regulates the GDP/GTP exchange reaction of the Rho proteins by inhibiting the dissociation of GDP from them, and the subsequent binding of GTP to them. Retains Rho proteins such as CDC42, RAC1 and RHOA in an inactive cytosolic pool, regulating their stability and protecting them from degradation. Actively involved in the recycling and distribution of activated Rho GTPases in the cell, mediates extraction from membranes of both inactive and activated molecules due its exceptionally high affinity for prenylated forms. Through the modulation of Rho proteins, may play a role in cell motility regulation. In glioma cells, inhibits cell migration and invasion by mediating the signals of SEMA5A and PLXNB3 that lead to inactivation of RAC1.</text>
</comment>